<feature type="transmembrane region" description="Helical" evidence="1">
    <location>
        <begin position="380"/>
        <end position="398"/>
    </location>
</feature>
<feature type="transmembrane region" description="Helical" evidence="1">
    <location>
        <begin position="269"/>
        <end position="291"/>
    </location>
</feature>
<protein>
    <recommendedName>
        <fullName evidence="4">Tetratricopeptide repeat protein</fullName>
    </recommendedName>
</protein>
<feature type="transmembrane region" description="Helical" evidence="1">
    <location>
        <begin position="147"/>
        <end position="169"/>
    </location>
</feature>
<evidence type="ECO:0000256" key="1">
    <source>
        <dbReference type="SAM" id="Phobius"/>
    </source>
</evidence>
<keyword evidence="1" id="KW-1133">Transmembrane helix</keyword>
<evidence type="ECO:0000313" key="3">
    <source>
        <dbReference type="Proteomes" id="UP000250918"/>
    </source>
</evidence>
<dbReference type="AlphaFoldDB" id="A0A855X3S9"/>
<evidence type="ECO:0000313" key="2">
    <source>
        <dbReference type="EMBL" id="PWB74776.1"/>
    </source>
</evidence>
<evidence type="ECO:0008006" key="4">
    <source>
        <dbReference type="Google" id="ProtNLM"/>
    </source>
</evidence>
<sequence length="672" mass="76030">MDDRTGRQLLIVALGVLALYALAQFIGAHLFSLGWSFLFWQVLPGWYGLLWIVGLALLILLFLKMTPWERQLESPIAFSVGIVLLLAAFWFLRFDSFLFGGGNLRVAQLSQVERIMPRWFEWATTTAVSALYSMTHSLEDRPNWASIYAWQSFSFMCTVATLAASILSARLLSKRPIPRLLLFLIMFFGGQTIVYFGFIGAESIVVAVTAWAFYFSVRITMRHRSVDLVALWLVCLVGLLFHYSLGYMLPVALYFTISQFAVKKKVQRPALILAGFGWLAILVFYYVHAGGSFEFSRNALFLKGKPPFTDYGLFSFLHLIDWLQLVLLASPMILLAAVMVSRRQAGGSSVLASGWAVAAISGLTFAFVSDPGNGMALDLPRFAVYLTPISFVLAALAVSLDYSVVTHRRLLAVMAAGAVLVPLAYLPAYVRIHVADDFAVRFLAQRNIYHLTACMSFRDVYWTRREMDRADRWEALLPVKSTDFMNLRGCTYLAGNGQNEEALNRLHQTIARMPYWTEPRIVAAQIQLNLGRFEQAKGQIDTCLLLEPYRKENLKNLYAYYRDLPNYPEAIKTMQLMLKLFPSDQDIKTDQMIIMMRAGFPQAADSIATYLLTVDSTQAYPYIIKGMLAENRRDTALATRYYNEFFQYGKNQPDTAFVRSRLNALSRDAAGR</sequence>
<feature type="transmembrane region" description="Helical" evidence="1">
    <location>
        <begin position="229"/>
        <end position="257"/>
    </location>
</feature>
<dbReference type="Gene3D" id="1.25.40.10">
    <property type="entry name" value="Tetratricopeptide repeat domain"/>
    <property type="match status" value="1"/>
</dbReference>
<feature type="transmembrane region" description="Helical" evidence="1">
    <location>
        <begin position="410"/>
        <end position="430"/>
    </location>
</feature>
<feature type="transmembrane region" description="Helical" evidence="1">
    <location>
        <begin position="350"/>
        <end position="368"/>
    </location>
</feature>
<dbReference type="InterPro" id="IPR011990">
    <property type="entry name" value="TPR-like_helical_dom_sf"/>
</dbReference>
<gene>
    <name evidence="2" type="ORF">C3F09_03550</name>
</gene>
<dbReference type="SUPFAM" id="SSF48452">
    <property type="entry name" value="TPR-like"/>
    <property type="match status" value="1"/>
</dbReference>
<accession>A0A855X3S9</accession>
<dbReference type="EMBL" id="PQAP01000023">
    <property type="protein sequence ID" value="PWB74776.1"/>
    <property type="molecule type" value="Genomic_DNA"/>
</dbReference>
<reference evidence="2 3" key="1">
    <citation type="journal article" date="2018" name="ISME J.">
        <title>A methanotrophic archaeon couples anaerobic oxidation of methane to Fe(III) reduction.</title>
        <authorList>
            <person name="Cai C."/>
            <person name="Leu A.O."/>
            <person name="Xie G.J."/>
            <person name="Guo J."/>
            <person name="Feng Y."/>
            <person name="Zhao J.X."/>
            <person name="Tyson G.W."/>
            <person name="Yuan Z."/>
            <person name="Hu S."/>
        </authorList>
    </citation>
    <scope>NUCLEOTIDE SEQUENCE [LARGE SCALE GENOMIC DNA]</scope>
    <source>
        <strain evidence="2">FeB_12</strain>
    </source>
</reference>
<feature type="transmembrane region" description="Helical" evidence="1">
    <location>
        <begin position="75"/>
        <end position="92"/>
    </location>
</feature>
<proteinExistence type="predicted"/>
<feature type="transmembrane region" description="Helical" evidence="1">
    <location>
        <begin position="311"/>
        <end position="338"/>
    </location>
</feature>
<comment type="caution">
    <text evidence="2">The sequence shown here is derived from an EMBL/GenBank/DDBJ whole genome shotgun (WGS) entry which is preliminary data.</text>
</comment>
<keyword evidence="1" id="KW-0472">Membrane</keyword>
<feature type="transmembrane region" description="Helical" evidence="1">
    <location>
        <begin position="43"/>
        <end position="63"/>
    </location>
</feature>
<feature type="transmembrane region" description="Helical" evidence="1">
    <location>
        <begin position="9"/>
        <end position="31"/>
    </location>
</feature>
<name>A0A855X3S9_9BACT</name>
<organism evidence="2 3">
    <name type="scientific">candidate division GN15 bacterium</name>
    <dbReference type="NCBI Taxonomy" id="2072418"/>
    <lineage>
        <taxon>Bacteria</taxon>
        <taxon>candidate division GN15</taxon>
    </lineage>
</organism>
<dbReference type="Proteomes" id="UP000250918">
    <property type="component" value="Unassembled WGS sequence"/>
</dbReference>
<keyword evidence="1" id="KW-0812">Transmembrane</keyword>
<feature type="transmembrane region" description="Helical" evidence="1">
    <location>
        <begin position="181"/>
        <end position="214"/>
    </location>
</feature>